<dbReference type="InParanoid" id="A0A2V0P2M8"/>
<feature type="chain" id="PRO_5016160893" evidence="1">
    <location>
        <begin position="23"/>
        <end position="1476"/>
    </location>
</feature>
<proteinExistence type="predicted"/>
<evidence type="ECO:0000256" key="1">
    <source>
        <dbReference type="SAM" id="SignalP"/>
    </source>
</evidence>
<dbReference type="Proteomes" id="UP000247498">
    <property type="component" value="Unassembled WGS sequence"/>
</dbReference>
<comment type="caution">
    <text evidence="2">The sequence shown here is derived from an EMBL/GenBank/DDBJ whole genome shotgun (WGS) entry which is preliminary data.</text>
</comment>
<feature type="signal peptide" evidence="1">
    <location>
        <begin position="1"/>
        <end position="22"/>
    </location>
</feature>
<protein>
    <submittedName>
        <fullName evidence="2">Uncharacterized protein</fullName>
    </submittedName>
</protein>
<gene>
    <name evidence="2" type="ORF">Rsub_07118</name>
</gene>
<sequence length="1476" mass="157337">MARRTLLGALTAVLLLLGSASAASNRGPLKAQGRALLGSETLEKNGELDPSNGNTALWTVDANATAAVSNTTVNGTVVVNSDFVFDSLVVIVTGHDEAECVFVAGGDPACLTFNPGSEEASPTLTSVTCNYECSGIDTTIPASSLDVSATALLLGEEAEVVATNSTSATPEALVLHPTAFVQDEELGIFGDELLQTNYTKELTFHKQYTGPTTYACGSPECDENTASNTANLTVVDSGEVTEDGADVTLNCGCGSGLTISADAAFSVVWDWTLEKNGELDPSNGNTALWTVDANATAAVSNTTVNGTVVVNSDFVFDSLVVIVTGHDEAECVFVAGGDPACLTFNPGSEEASPTLTSVTCNYECSGIDTTIPASSLDVSATALLLGEEAEVVATNSTSATPEALVLHPTAFVQDEELGIFGDELLQTNYTKELTFHKQYTGPTTYACGSPECDENTASNTANLTVVDSGEVTEDGADVTLNCFCDVNVRVNVTATGTYISTPTWDLEKNASLSKEDKTITWVVSVDAPGEKRSSYVIKGFTTFEALTVPVVVTGLQVKAASGAVTCAVNASCLPTSQAVAPGTPLSCDFTCQLPPSFTGGAATVVAAFDYIAEEQQKPPATGQDTVTEYTPRNDPGGGGAWVSDPFLNSLGLWNPEDPRGFFLTANMTPWELPVAQPFNCSYILSDEDDVCRYDPDDAACLDPCRWWPEHTKCKNPCAWFPEDPECDACKYFPDSDACENPCLWHPEHPKCRDPCGAIPGFEGCNDPCYPNADAPACLDPCRTAPNHPKCKNPCRWHPGHSKCANPCFEYPDHPRCKDPCGAHPYLARCNALHIKNTAQLIPDAGRKLYASDDVYLQCAWCDVEVDVTAAGKWTRAYNWSSTILKTGFYDVSTKKISWDVAVNAPDVVDKVLVTGTVTLAAPDISSTSINAVDLTVKNVPYNGYDCAFTSPDCALPFPMAANSNKTCAYECTLTFSPTGGVTVIAAVKYRVDGINANSRGDSQPFDMPLPSDIQDDCVIVRDPTLEAKNQWLNNNRLCAANTPKQYPRITYDEACGCSPRQVPNEAYLVGEDSGASLDRSNYTVQIPACGTGPTPPDVQFTPFSSLACNYTLDWNIDKRVTAPEGNPPTVNFWKKPSCVAFGPDGAEVADPNDPTVKCGTPARKGPYPQTVIYRVSVSAEVRRSVCTATGGFFTVTALDDCGGSTAVKLDTLLPDGCSYVGCDLNKVYTVNTGQPLTCGVQCTFTQLKPPGMGAISLRWRAAVDPAGSWRTAVVEPFSLDWSSAVDTWSPSQCVSIQDTNSGPSVPAPINTDQELCFPDPPVEGQYVLYSKQYAYELTIEGSCPVPSYVSGLELPKNVFINPQAQLCFSNNASLTYEPSNLPGPWNDAIVVMDGCCELYQEYLPDKKRCRKRKCSTGMKLDTTTGLCRCKPRYVFSSTANPGAGCKKCGKGTLPNKATTACEPVSTGRRLLRSLFA</sequence>
<keyword evidence="1" id="KW-0732">Signal</keyword>
<keyword evidence="3" id="KW-1185">Reference proteome</keyword>
<dbReference type="EMBL" id="BDRX01000048">
    <property type="protein sequence ID" value="GBF94131.1"/>
    <property type="molecule type" value="Genomic_DNA"/>
</dbReference>
<evidence type="ECO:0000313" key="2">
    <source>
        <dbReference type="EMBL" id="GBF94131.1"/>
    </source>
</evidence>
<organism evidence="2 3">
    <name type="scientific">Raphidocelis subcapitata</name>
    <dbReference type="NCBI Taxonomy" id="307507"/>
    <lineage>
        <taxon>Eukaryota</taxon>
        <taxon>Viridiplantae</taxon>
        <taxon>Chlorophyta</taxon>
        <taxon>core chlorophytes</taxon>
        <taxon>Chlorophyceae</taxon>
        <taxon>CS clade</taxon>
        <taxon>Sphaeropleales</taxon>
        <taxon>Selenastraceae</taxon>
        <taxon>Raphidocelis</taxon>
    </lineage>
</organism>
<accession>A0A2V0P2M8</accession>
<name>A0A2V0P2M8_9CHLO</name>
<evidence type="ECO:0000313" key="3">
    <source>
        <dbReference type="Proteomes" id="UP000247498"/>
    </source>
</evidence>
<reference evidence="2 3" key="1">
    <citation type="journal article" date="2018" name="Sci. Rep.">
        <title>Raphidocelis subcapitata (=Pseudokirchneriella subcapitata) provides an insight into genome evolution and environmental adaptations in the Sphaeropleales.</title>
        <authorList>
            <person name="Suzuki S."/>
            <person name="Yamaguchi H."/>
            <person name="Nakajima N."/>
            <person name="Kawachi M."/>
        </authorList>
    </citation>
    <scope>NUCLEOTIDE SEQUENCE [LARGE SCALE GENOMIC DNA]</scope>
    <source>
        <strain evidence="2 3">NIES-35</strain>
    </source>
</reference>